<accession>A0A9D4L8C2</accession>
<reference evidence="1" key="1">
    <citation type="journal article" date="2019" name="bioRxiv">
        <title>The Genome of the Zebra Mussel, Dreissena polymorpha: A Resource for Invasive Species Research.</title>
        <authorList>
            <person name="McCartney M.A."/>
            <person name="Auch B."/>
            <person name="Kono T."/>
            <person name="Mallez S."/>
            <person name="Zhang Y."/>
            <person name="Obille A."/>
            <person name="Becker A."/>
            <person name="Abrahante J.E."/>
            <person name="Garbe J."/>
            <person name="Badalamenti J.P."/>
            <person name="Herman A."/>
            <person name="Mangelson H."/>
            <person name="Liachko I."/>
            <person name="Sullivan S."/>
            <person name="Sone E.D."/>
            <person name="Koren S."/>
            <person name="Silverstein K.A.T."/>
            <person name="Beckman K.B."/>
            <person name="Gohl D.M."/>
        </authorList>
    </citation>
    <scope>NUCLEOTIDE SEQUENCE</scope>
    <source>
        <strain evidence="1">Duluth1</strain>
        <tissue evidence="1">Whole animal</tissue>
    </source>
</reference>
<organism evidence="1 2">
    <name type="scientific">Dreissena polymorpha</name>
    <name type="common">Zebra mussel</name>
    <name type="synonym">Mytilus polymorpha</name>
    <dbReference type="NCBI Taxonomy" id="45954"/>
    <lineage>
        <taxon>Eukaryota</taxon>
        <taxon>Metazoa</taxon>
        <taxon>Spiralia</taxon>
        <taxon>Lophotrochozoa</taxon>
        <taxon>Mollusca</taxon>
        <taxon>Bivalvia</taxon>
        <taxon>Autobranchia</taxon>
        <taxon>Heteroconchia</taxon>
        <taxon>Euheterodonta</taxon>
        <taxon>Imparidentia</taxon>
        <taxon>Neoheterodontei</taxon>
        <taxon>Myida</taxon>
        <taxon>Dreissenoidea</taxon>
        <taxon>Dreissenidae</taxon>
        <taxon>Dreissena</taxon>
    </lineage>
</organism>
<proteinExistence type="predicted"/>
<evidence type="ECO:0000313" key="1">
    <source>
        <dbReference type="EMBL" id="KAH3853113.1"/>
    </source>
</evidence>
<dbReference type="EMBL" id="JAIWYP010000003">
    <property type="protein sequence ID" value="KAH3853113.1"/>
    <property type="molecule type" value="Genomic_DNA"/>
</dbReference>
<sequence length="88" mass="10563">MSNERTPLSPAEARELGEQRESWCAVEMKKEQSWCRKERKHSDDILKSTVFDSYRPEYEPRCTFEVNAPTHRERRHFSDKQFSSQINI</sequence>
<gene>
    <name evidence="1" type="ORF">DPMN_095636</name>
</gene>
<reference evidence="1" key="2">
    <citation type="submission" date="2020-11" db="EMBL/GenBank/DDBJ databases">
        <authorList>
            <person name="McCartney M.A."/>
            <person name="Auch B."/>
            <person name="Kono T."/>
            <person name="Mallez S."/>
            <person name="Becker A."/>
            <person name="Gohl D.M."/>
            <person name="Silverstein K.A.T."/>
            <person name="Koren S."/>
            <person name="Bechman K.B."/>
            <person name="Herman A."/>
            <person name="Abrahante J.E."/>
            <person name="Garbe J."/>
        </authorList>
    </citation>
    <scope>NUCLEOTIDE SEQUENCE</scope>
    <source>
        <strain evidence="1">Duluth1</strain>
        <tissue evidence="1">Whole animal</tissue>
    </source>
</reference>
<comment type="caution">
    <text evidence="1">The sequence shown here is derived from an EMBL/GenBank/DDBJ whole genome shotgun (WGS) entry which is preliminary data.</text>
</comment>
<evidence type="ECO:0000313" key="2">
    <source>
        <dbReference type="Proteomes" id="UP000828390"/>
    </source>
</evidence>
<name>A0A9D4L8C2_DREPO</name>
<dbReference type="Proteomes" id="UP000828390">
    <property type="component" value="Unassembled WGS sequence"/>
</dbReference>
<dbReference type="AlphaFoldDB" id="A0A9D4L8C2"/>
<keyword evidence="2" id="KW-1185">Reference proteome</keyword>
<protein>
    <submittedName>
        <fullName evidence="1">Uncharacterized protein</fullName>
    </submittedName>
</protein>